<keyword evidence="1" id="KW-1133">Transmembrane helix</keyword>
<dbReference type="WBParaSite" id="SSTP_0000247900.1">
    <property type="protein sequence ID" value="SSTP_0000247900.1"/>
    <property type="gene ID" value="SSTP_0000247900"/>
</dbReference>
<reference evidence="2" key="1">
    <citation type="submission" date="2015-08" db="UniProtKB">
        <authorList>
            <consortium name="WormBaseParasite"/>
        </authorList>
    </citation>
    <scope>IDENTIFICATION</scope>
</reference>
<proteinExistence type="predicted"/>
<dbReference type="STRING" id="6248.A0A0K0DZ14"/>
<protein>
    <submittedName>
        <fullName evidence="2">Uncharacterized protein</fullName>
    </submittedName>
</protein>
<name>A0A0K0DZ14_STRER</name>
<evidence type="ECO:0000256" key="1">
    <source>
        <dbReference type="SAM" id="Phobius"/>
    </source>
</evidence>
<organism evidence="2">
    <name type="scientific">Strongyloides stercoralis</name>
    <name type="common">Threadworm</name>
    <dbReference type="NCBI Taxonomy" id="6248"/>
    <lineage>
        <taxon>Eukaryota</taxon>
        <taxon>Metazoa</taxon>
        <taxon>Ecdysozoa</taxon>
        <taxon>Nematoda</taxon>
        <taxon>Chromadorea</taxon>
        <taxon>Rhabditida</taxon>
        <taxon>Tylenchina</taxon>
        <taxon>Panagrolaimomorpha</taxon>
        <taxon>Strongyloidoidea</taxon>
        <taxon>Strongyloididae</taxon>
        <taxon>Strongyloides</taxon>
    </lineage>
</organism>
<sequence>MTKFLNLKIIFIFTITLNIFSHLITPFDFSSEFENDDSMDLARVVRAPNVKWMRFGKRGSYYNNYDKRSPQVKWMRFGKRYDTSNEIQNY</sequence>
<keyword evidence="1" id="KW-0812">Transmembrane</keyword>
<accession>A0A0K0DZ14</accession>
<feature type="transmembrane region" description="Helical" evidence="1">
    <location>
        <begin position="7"/>
        <end position="25"/>
    </location>
</feature>
<keyword evidence="1" id="KW-0472">Membrane</keyword>
<evidence type="ECO:0000313" key="2">
    <source>
        <dbReference type="WBParaSite" id="SSTP_0000247900.1"/>
    </source>
</evidence>
<dbReference type="AlphaFoldDB" id="A0A0K0DZ14"/>